<dbReference type="Pfam" id="PF13347">
    <property type="entry name" value="MFS_2"/>
    <property type="match status" value="1"/>
</dbReference>
<keyword evidence="5" id="KW-1185">Reference proteome</keyword>
<feature type="transmembrane region" description="Helical" evidence="3">
    <location>
        <begin position="200"/>
        <end position="222"/>
    </location>
</feature>
<comment type="caution">
    <text evidence="4">The sequence shown here is derived from an EMBL/GenBank/DDBJ whole genome shotgun (WGS) entry which is preliminary data.</text>
</comment>
<keyword evidence="3" id="KW-1133">Transmembrane helix</keyword>
<reference evidence="4 5" key="1">
    <citation type="journal article" date="2019" name="Int. J. Syst. Evol. Microbiol.">
        <title>The Global Catalogue of Microorganisms (GCM) 10K type strain sequencing project: providing services to taxonomists for standard genome sequencing and annotation.</title>
        <authorList>
            <consortium name="The Broad Institute Genomics Platform"/>
            <consortium name="The Broad Institute Genome Sequencing Center for Infectious Disease"/>
            <person name="Wu L."/>
            <person name="Ma J."/>
        </authorList>
    </citation>
    <scope>NUCLEOTIDE SEQUENCE [LARGE SCALE GENOMIC DNA]</scope>
    <source>
        <strain evidence="4 5">JCM 16026</strain>
    </source>
</reference>
<dbReference type="NCBIfam" id="TIGR00792">
    <property type="entry name" value="gph"/>
    <property type="match status" value="1"/>
</dbReference>
<sequence length="449" mass="47086">MTHPEAATAARREPWLLRPLPPRTQATAIVTAGIGQNLLLTTVTTFMLVYLIEHAGLSSGGVAVVTALVTITRIVDAVADPVMGSIVDVTRTRWGRMRPYVLASTVPLVVLTTLLFAVPPTLAEPLQLAWFGVAYVLWGFAYAMCDVPFWGLIGSAFPDPDRRTRVIANVRAFGAISLGVATLGMPWLARLLSGGEESDAAGWTTAVALVAVVGMGLFLLAFTHTRERVVTADRVPLRALVGSLVGNRPLVLVLAGSVLGFGRFVVQSGGAVFVVIAYGDEGVFTIVGAAIIAGMVVSAFLAPLLLRRVSPRAVAVGSALASAVVSTAMWVVGYADVAALVACIFVNGLTLGLFLVVQATMIADAVDDAERRTGIRSDGISFATLTFASKIMTALSLLVFGLFVAVAGYESGVEVTEQMRQTVFVAITLVPAASALVSAIPFALYRVGR</sequence>
<evidence type="ECO:0000313" key="5">
    <source>
        <dbReference type="Proteomes" id="UP001501599"/>
    </source>
</evidence>
<feature type="transmembrane region" description="Helical" evidence="3">
    <location>
        <begin position="58"/>
        <end position="79"/>
    </location>
</feature>
<dbReference type="PANTHER" id="PTHR11328">
    <property type="entry name" value="MAJOR FACILITATOR SUPERFAMILY DOMAIN-CONTAINING PROTEIN"/>
    <property type="match status" value="1"/>
</dbReference>
<dbReference type="InterPro" id="IPR036259">
    <property type="entry name" value="MFS_trans_sf"/>
</dbReference>
<evidence type="ECO:0000256" key="3">
    <source>
        <dbReference type="SAM" id="Phobius"/>
    </source>
</evidence>
<proteinExistence type="predicted"/>
<dbReference type="Gene3D" id="1.20.1250.20">
    <property type="entry name" value="MFS general substrate transporter like domains"/>
    <property type="match status" value="2"/>
</dbReference>
<protein>
    <submittedName>
        <fullName evidence="4">MFS transporter</fullName>
    </submittedName>
</protein>
<feature type="transmembrane region" description="Helical" evidence="3">
    <location>
        <begin position="313"/>
        <end position="332"/>
    </location>
</feature>
<evidence type="ECO:0000313" key="4">
    <source>
        <dbReference type="EMBL" id="GAA2175393.1"/>
    </source>
</evidence>
<dbReference type="InterPro" id="IPR001927">
    <property type="entry name" value="Na/Gal_symport"/>
</dbReference>
<feature type="transmembrane region" description="Helical" evidence="3">
    <location>
        <begin position="338"/>
        <end position="366"/>
    </location>
</feature>
<feature type="transmembrane region" description="Helical" evidence="3">
    <location>
        <begin position="250"/>
        <end position="278"/>
    </location>
</feature>
<evidence type="ECO:0000256" key="1">
    <source>
        <dbReference type="ARBA" id="ARBA00022448"/>
    </source>
</evidence>
<keyword evidence="3" id="KW-0812">Transmembrane</keyword>
<name>A0ABN3AVK7_9MICO</name>
<feature type="transmembrane region" description="Helical" evidence="3">
    <location>
        <begin position="421"/>
        <end position="445"/>
    </location>
</feature>
<accession>A0ABN3AVK7</accession>
<dbReference type="SUPFAM" id="SSF103473">
    <property type="entry name" value="MFS general substrate transporter"/>
    <property type="match status" value="1"/>
</dbReference>
<dbReference type="Proteomes" id="UP001501599">
    <property type="component" value="Unassembled WGS sequence"/>
</dbReference>
<organism evidence="4 5">
    <name type="scientific">Agrococcus versicolor</name>
    <dbReference type="NCBI Taxonomy" id="501482"/>
    <lineage>
        <taxon>Bacteria</taxon>
        <taxon>Bacillati</taxon>
        <taxon>Actinomycetota</taxon>
        <taxon>Actinomycetes</taxon>
        <taxon>Micrococcales</taxon>
        <taxon>Microbacteriaceae</taxon>
        <taxon>Agrococcus</taxon>
    </lineage>
</organism>
<feature type="transmembrane region" description="Helical" evidence="3">
    <location>
        <begin position="128"/>
        <end position="154"/>
    </location>
</feature>
<feature type="transmembrane region" description="Helical" evidence="3">
    <location>
        <begin position="284"/>
        <end position="306"/>
    </location>
</feature>
<dbReference type="PANTHER" id="PTHR11328:SF36">
    <property type="entry name" value="MELIBIOSE PERMEASE"/>
    <property type="match status" value="1"/>
</dbReference>
<keyword evidence="1" id="KW-0813">Transport</keyword>
<dbReference type="InterPro" id="IPR039672">
    <property type="entry name" value="MFS_2"/>
</dbReference>
<dbReference type="EMBL" id="BAAAQT010000008">
    <property type="protein sequence ID" value="GAA2175393.1"/>
    <property type="molecule type" value="Genomic_DNA"/>
</dbReference>
<gene>
    <name evidence="4" type="ORF">GCM10009846_25110</name>
</gene>
<keyword evidence="3" id="KW-0472">Membrane</keyword>
<evidence type="ECO:0000256" key="2">
    <source>
        <dbReference type="ARBA" id="ARBA00022847"/>
    </source>
</evidence>
<feature type="transmembrane region" description="Helical" evidence="3">
    <location>
        <begin position="166"/>
        <end position="188"/>
    </location>
</feature>
<feature type="transmembrane region" description="Helical" evidence="3">
    <location>
        <begin position="387"/>
        <end position="409"/>
    </location>
</feature>
<feature type="transmembrane region" description="Helical" evidence="3">
    <location>
        <begin position="100"/>
        <end position="122"/>
    </location>
</feature>
<keyword evidence="2" id="KW-0769">Symport</keyword>
<dbReference type="RefSeq" id="WP_344344172.1">
    <property type="nucleotide sequence ID" value="NZ_BAAAQT010000008.1"/>
</dbReference>